<dbReference type="EMBL" id="BMLS01000002">
    <property type="protein sequence ID" value="GGO68356.1"/>
    <property type="molecule type" value="Genomic_DNA"/>
</dbReference>
<feature type="transmembrane region" description="Helical" evidence="8">
    <location>
        <begin position="261"/>
        <end position="285"/>
    </location>
</feature>
<dbReference type="InterPro" id="IPR013525">
    <property type="entry name" value="ABC2_TM"/>
</dbReference>
<evidence type="ECO:0000256" key="2">
    <source>
        <dbReference type="ARBA" id="ARBA00007783"/>
    </source>
</evidence>
<dbReference type="InterPro" id="IPR051449">
    <property type="entry name" value="ABC-2_transporter_component"/>
</dbReference>
<comment type="subcellular location">
    <subcellularLocation>
        <location evidence="1">Cell membrane</location>
        <topology evidence="1">Multi-pass membrane protein</topology>
    </subcellularLocation>
</comment>
<evidence type="ECO:0000313" key="10">
    <source>
        <dbReference type="EMBL" id="GGO68356.1"/>
    </source>
</evidence>
<evidence type="ECO:0000256" key="1">
    <source>
        <dbReference type="ARBA" id="ARBA00004651"/>
    </source>
</evidence>
<evidence type="ECO:0000256" key="8">
    <source>
        <dbReference type="SAM" id="Phobius"/>
    </source>
</evidence>
<keyword evidence="7 8" id="KW-0472">Membrane</keyword>
<evidence type="ECO:0000256" key="5">
    <source>
        <dbReference type="ARBA" id="ARBA00022692"/>
    </source>
</evidence>
<evidence type="ECO:0000256" key="7">
    <source>
        <dbReference type="ARBA" id="ARBA00023136"/>
    </source>
</evidence>
<dbReference type="Gene3D" id="3.40.1710.10">
    <property type="entry name" value="abc type-2 transporter like domain"/>
    <property type="match status" value="1"/>
</dbReference>
<dbReference type="Pfam" id="PF12698">
    <property type="entry name" value="ABC2_membrane_3"/>
    <property type="match status" value="1"/>
</dbReference>
<comment type="similarity">
    <text evidence="2">Belongs to the ABC-2 integral membrane protein family.</text>
</comment>
<proteinExistence type="inferred from homology"/>
<organism evidence="10 11">
    <name type="scientific">Bowmanella pacifica</name>
    <dbReference type="NCBI Taxonomy" id="502051"/>
    <lineage>
        <taxon>Bacteria</taxon>
        <taxon>Pseudomonadati</taxon>
        <taxon>Pseudomonadota</taxon>
        <taxon>Gammaproteobacteria</taxon>
        <taxon>Alteromonadales</taxon>
        <taxon>Alteromonadaceae</taxon>
        <taxon>Bowmanella</taxon>
    </lineage>
</organism>
<gene>
    <name evidence="10" type="ORF">GCM10010982_17080</name>
</gene>
<keyword evidence="5 8" id="KW-0812">Transmembrane</keyword>
<name>A0A917YYX0_9ALTE</name>
<accession>A0A917YYX0</accession>
<keyword evidence="6 8" id="KW-1133">Transmembrane helix</keyword>
<dbReference type="GO" id="GO:0140359">
    <property type="term" value="F:ABC-type transporter activity"/>
    <property type="evidence" value="ECO:0007669"/>
    <property type="project" value="InterPro"/>
</dbReference>
<comment type="caution">
    <text evidence="10">The sequence shown here is derived from an EMBL/GenBank/DDBJ whole genome shotgun (WGS) entry which is preliminary data.</text>
</comment>
<dbReference type="AlphaFoldDB" id="A0A917YYX0"/>
<feature type="transmembrane region" description="Helical" evidence="8">
    <location>
        <begin position="26"/>
        <end position="46"/>
    </location>
</feature>
<dbReference type="PANTHER" id="PTHR30294:SF29">
    <property type="entry name" value="MULTIDRUG ABC TRANSPORTER PERMEASE YBHS-RELATED"/>
    <property type="match status" value="1"/>
</dbReference>
<feature type="domain" description="ABC transmembrane type-2" evidence="9">
    <location>
        <begin position="147"/>
        <end position="376"/>
    </location>
</feature>
<dbReference type="RefSeq" id="WP_229702157.1">
    <property type="nucleotide sequence ID" value="NZ_BMLS01000002.1"/>
</dbReference>
<dbReference type="InterPro" id="IPR047817">
    <property type="entry name" value="ABC2_TM_bact-type"/>
</dbReference>
<dbReference type="GO" id="GO:0005886">
    <property type="term" value="C:plasma membrane"/>
    <property type="evidence" value="ECO:0007669"/>
    <property type="project" value="UniProtKB-SubCell"/>
</dbReference>
<reference evidence="10" key="1">
    <citation type="journal article" date="2014" name="Int. J. Syst. Evol. Microbiol.">
        <title>Complete genome sequence of Corynebacterium casei LMG S-19264T (=DSM 44701T), isolated from a smear-ripened cheese.</title>
        <authorList>
            <consortium name="US DOE Joint Genome Institute (JGI-PGF)"/>
            <person name="Walter F."/>
            <person name="Albersmeier A."/>
            <person name="Kalinowski J."/>
            <person name="Ruckert C."/>
        </authorList>
    </citation>
    <scope>NUCLEOTIDE SEQUENCE</scope>
    <source>
        <strain evidence="10">CGMCC 1.7086</strain>
    </source>
</reference>
<keyword evidence="3" id="KW-0813">Transport</keyword>
<dbReference type="PROSITE" id="PS51012">
    <property type="entry name" value="ABC_TM2"/>
    <property type="match status" value="1"/>
</dbReference>
<evidence type="ECO:0000256" key="6">
    <source>
        <dbReference type="ARBA" id="ARBA00022989"/>
    </source>
</evidence>
<feature type="transmembrane region" description="Helical" evidence="8">
    <location>
        <begin position="185"/>
        <end position="206"/>
    </location>
</feature>
<reference evidence="10" key="2">
    <citation type="submission" date="2020-09" db="EMBL/GenBank/DDBJ databases">
        <authorList>
            <person name="Sun Q."/>
            <person name="Zhou Y."/>
        </authorList>
    </citation>
    <scope>NUCLEOTIDE SEQUENCE</scope>
    <source>
        <strain evidence="10">CGMCC 1.7086</strain>
    </source>
</reference>
<keyword evidence="11" id="KW-1185">Reference proteome</keyword>
<feature type="transmembrane region" description="Helical" evidence="8">
    <location>
        <begin position="355"/>
        <end position="373"/>
    </location>
</feature>
<sequence length="378" mass="42056">MKIGASLQRIYAIMAKELVQMRRDRMTFAMMLGLPIIQLILFGFAINTDPKSLPTAVYAQDSSPVVRRVLSAFEQSGYYQLLRKADSPQQGSEWLAKGEVSFVIHIPQGFTRKFVRGEQPQLLIEADASDPAAASNAIGQAKEIVNQALRTESLGPLAYLQTPPAQIDVVIHKRYNPEGITQYNIVPGLLGVILTMTCVMITSMAMTRESERGNLENLLAMPTRPHEMMLGKICPYILVGLVQTLVILGAAKYLFAVPFFGSFGLLLAGVMVFILANLCLGFTFSTVARSQMQAMQMTFFFFLPSILLSGFMFPFRGMPHWAQSMGEVLPLTHFLRMVRGVMLKGNSLFELQQEFVALLLFIVVVGAVAILRYRRTLD</sequence>
<evidence type="ECO:0000256" key="4">
    <source>
        <dbReference type="ARBA" id="ARBA00022475"/>
    </source>
</evidence>
<feature type="transmembrane region" description="Helical" evidence="8">
    <location>
        <begin position="233"/>
        <end position="255"/>
    </location>
</feature>
<protein>
    <submittedName>
        <fullName evidence="10">Mannose-1-phosphate guanyltransferase</fullName>
    </submittedName>
</protein>
<feature type="transmembrane region" description="Helical" evidence="8">
    <location>
        <begin position="297"/>
        <end position="315"/>
    </location>
</feature>
<evidence type="ECO:0000313" key="11">
    <source>
        <dbReference type="Proteomes" id="UP000606935"/>
    </source>
</evidence>
<evidence type="ECO:0000259" key="9">
    <source>
        <dbReference type="PROSITE" id="PS51012"/>
    </source>
</evidence>
<dbReference type="Proteomes" id="UP000606935">
    <property type="component" value="Unassembled WGS sequence"/>
</dbReference>
<dbReference type="PANTHER" id="PTHR30294">
    <property type="entry name" value="MEMBRANE COMPONENT OF ABC TRANSPORTER YHHJ-RELATED"/>
    <property type="match status" value="1"/>
</dbReference>
<keyword evidence="4" id="KW-1003">Cell membrane</keyword>
<evidence type="ECO:0000256" key="3">
    <source>
        <dbReference type="ARBA" id="ARBA00022448"/>
    </source>
</evidence>